<dbReference type="SUPFAM" id="SSF48452">
    <property type="entry name" value="TPR-like"/>
    <property type="match status" value="1"/>
</dbReference>
<gene>
    <name evidence="4" type="ORF">SAMN05216259_108331</name>
</gene>
<dbReference type="InterPro" id="IPR027417">
    <property type="entry name" value="P-loop_NTPase"/>
</dbReference>
<name>A0A1H0I4U2_9ACTN</name>
<dbReference type="GO" id="GO:0004016">
    <property type="term" value="F:adenylate cyclase activity"/>
    <property type="evidence" value="ECO:0007669"/>
    <property type="project" value="TreeGrafter"/>
</dbReference>
<accession>A0A1H0I4U2</accession>
<sequence>MAQGRIDARPLLERDAEIAAADAALDRLTDRGQPAGGLLAVAGRAGLGKTTLLAEVRARAAGRGCTVLSARGGDQEQQVAFHVARQLLQPLLAGVGDEELKAAFGSWYGIVGPALGLCAAEGSAPDPQGLRDGLDWVLTHVVVQHAPVVLVLDDAHWADPQSLNWLAAFAPRTDDLALLLVVAYRPDELPASAEAFRGLPGRAGGRPIGLEPLTAGAIGDLVREAVGDHADDAFCRECWAVTGGNPFEAVELTAKVRDRGLRPDASAVPLLRDLAAAVKGSGLIARLERLGPSTVRLAWAAAVLGTEVRPELAAAVAGLGSQEAADCADRLREARVLTGSRTLEFVHPLIATAVYRAIPDAVRVALHGKAAWAVVDAGLGSAAAARHLLETHPEEDPWVVGHLRAASREMLGAGAPEAARDHLARALREPPPPHERAAVLYELGSSTQLLEPTTTVNHLRAALQEPIDDPDLRDRIVILLAQSLAHSDRIGEAADEVGRAARSATSARTRLRMQSEQFMWDAFRADEPDSPRRSRRLARFADRLTGRDLTERYVIGLRAWDATLRGEPTETVLHHAARALSGGLPWADASRGFEVPALVAMTYAYADRPERAEELFAEGIADFERHGWRGAHLSFGYLLLGYVRHRSGRLAEAEALARDGLRLAERVGRGTPVQWYAVAVLTGVLIARGRTAEAAALAEEYAFAEPFPAAVTFPDAQAVHGALLLAGGRHEEAAAELSAVGSRLDPRGMRNPAWCPWQLDLARAQVHTAPELAGATARDALGRARRFGAASTIGHALLVTAETAAGQERLTLLADAVTCLEASPAAHHLAAALVAQGTALAEAGRTAEGRRALRRGLEGAVSCGADGLAGRARAGLAGVPGQPAPGGAA</sequence>
<dbReference type="SUPFAM" id="SSF52540">
    <property type="entry name" value="P-loop containing nucleoside triphosphate hydrolases"/>
    <property type="match status" value="1"/>
</dbReference>
<organism evidence="4 5">
    <name type="scientific">Actinacidiphila guanduensis</name>
    <dbReference type="NCBI Taxonomy" id="310781"/>
    <lineage>
        <taxon>Bacteria</taxon>
        <taxon>Bacillati</taxon>
        <taxon>Actinomycetota</taxon>
        <taxon>Actinomycetes</taxon>
        <taxon>Kitasatosporales</taxon>
        <taxon>Streptomycetaceae</taxon>
        <taxon>Actinacidiphila</taxon>
    </lineage>
</organism>
<dbReference type="Pfam" id="PF13191">
    <property type="entry name" value="AAA_16"/>
    <property type="match status" value="1"/>
</dbReference>
<dbReference type="GO" id="GO:0005737">
    <property type="term" value="C:cytoplasm"/>
    <property type="evidence" value="ECO:0007669"/>
    <property type="project" value="TreeGrafter"/>
</dbReference>
<dbReference type="PANTHER" id="PTHR16305:SF35">
    <property type="entry name" value="TRANSCRIPTIONAL ACTIVATOR DOMAIN"/>
    <property type="match status" value="1"/>
</dbReference>
<keyword evidence="1" id="KW-0547">Nucleotide-binding</keyword>
<evidence type="ECO:0000256" key="2">
    <source>
        <dbReference type="ARBA" id="ARBA00022840"/>
    </source>
</evidence>
<dbReference type="Proteomes" id="UP000199341">
    <property type="component" value="Unassembled WGS sequence"/>
</dbReference>
<evidence type="ECO:0000313" key="5">
    <source>
        <dbReference type="Proteomes" id="UP000199341"/>
    </source>
</evidence>
<reference evidence="4 5" key="1">
    <citation type="submission" date="2016-10" db="EMBL/GenBank/DDBJ databases">
        <authorList>
            <person name="de Groot N.N."/>
        </authorList>
    </citation>
    <scope>NUCLEOTIDE SEQUENCE [LARGE SCALE GENOMIC DNA]</scope>
    <source>
        <strain evidence="4 5">CGMCC 4.2022</strain>
    </source>
</reference>
<evidence type="ECO:0000259" key="3">
    <source>
        <dbReference type="Pfam" id="PF13191"/>
    </source>
</evidence>
<keyword evidence="5" id="KW-1185">Reference proteome</keyword>
<feature type="domain" description="Orc1-like AAA ATPase" evidence="3">
    <location>
        <begin position="11"/>
        <end position="180"/>
    </location>
</feature>
<dbReference type="Gene3D" id="3.40.50.300">
    <property type="entry name" value="P-loop containing nucleotide triphosphate hydrolases"/>
    <property type="match status" value="1"/>
</dbReference>
<evidence type="ECO:0000313" key="4">
    <source>
        <dbReference type="EMBL" id="SDO26180.1"/>
    </source>
</evidence>
<evidence type="ECO:0000256" key="1">
    <source>
        <dbReference type="ARBA" id="ARBA00022741"/>
    </source>
</evidence>
<dbReference type="STRING" id="310781.SAMN05216259_108331"/>
<proteinExistence type="predicted"/>
<dbReference type="OrthoDB" id="5476461at2"/>
<dbReference type="RefSeq" id="WP_093785850.1">
    <property type="nucleotide sequence ID" value="NZ_FNIE01000008.1"/>
</dbReference>
<dbReference type="InterPro" id="IPR041664">
    <property type="entry name" value="AAA_16"/>
</dbReference>
<dbReference type="PANTHER" id="PTHR16305">
    <property type="entry name" value="TESTICULAR SOLUBLE ADENYLYL CYCLASE"/>
    <property type="match status" value="1"/>
</dbReference>
<protein>
    <submittedName>
        <fullName evidence="4">AAA ATPase domain-containing protein</fullName>
    </submittedName>
</protein>
<dbReference type="AlphaFoldDB" id="A0A1H0I4U2"/>
<keyword evidence="2" id="KW-0067">ATP-binding</keyword>
<dbReference type="InterPro" id="IPR011990">
    <property type="entry name" value="TPR-like_helical_dom_sf"/>
</dbReference>
<dbReference type="EMBL" id="FNIE01000008">
    <property type="protein sequence ID" value="SDO26180.1"/>
    <property type="molecule type" value="Genomic_DNA"/>
</dbReference>
<dbReference type="GO" id="GO:0005524">
    <property type="term" value="F:ATP binding"/>
    <property type="evidence" value="ECO:0007669"/>
    <property type="project" value="UniProtKB-KW"/>
</dbReference>
<dbReference type="Gene3D" id="1.25.40.10">
    <property type="entry name" value="Tetratricopeptide repeat domain"/>
    <property type="match status" value="1"/>
</dbReference>